<dbReference type="GeneID" id="109711309"/>
<feature type="region of interest" description="Disordered" evidence="1">
    <location>
        <begin position="178"/>
        <end position="225"/>
    </location>
</feature>
<evidence type="ECO:0000256" key="1">
    <source>
        <dbReference type="SAM" id="MobiDB-lite"/>
    </source>
</evidence>
<protein>
    <submittedName>
        <fullName evidence="3">Nucleolin-like</fullName>
    </submittedName>
</protein>
<feature type="compositionally biased region" description="Basic residues" evidence="1">
    <location>
        <begin position="106"/>
        <end position="116"/>
    </location>
</feature>
<dbReference type="OrthoDB" id="1919674at2759"/>
<proteinExistence type="predicted"/>
<dbReference type="PANTHER" id="PTHR33448:SF3">
    <property type="entry name" value="OS09G0370000 PROTEIN"/>
    <property type="match status" value="1"/>
</dbReference>
<dbReference type="PANTHER" id="PTHR33448">
    <property type="entry name" value="CHLOROPLAST PROTEIN HCF243-RELATED"/>
    <property type="match status" value="1"/>
</dbReference>
<sequence>MKGRGGNGAGPTDLLVCFPSRAHLALMPKPICSPSRPSKAEPGKRHLRHPARPSITTTANSRGHPSPSPLFAKPRAAAAARRARSPDADDEPTSPKVTCAGQIKVGRPKPTPKPRPTRTWLSVVEEIERLRADRTARRKKPTWLEAIGLKKDAWQFLGALRGVHFNFGCFGSFRGAVECSTDDEEEEEEEEEEDDDDEAEEDDDEDEEVEAKHGDGDGESRSSETRTIFSKWFMVLEQDQGLGFKKEEQEEELVDEEDEKEEEEEEEEEDNEVAPSAVPPPNALLLMRCRSAPAKGLLSRKRREDSEEGAEVEKEDDDDDDDDDDVEKKEEQMMKMIKEKEKEKEKERLVLMSYAPDFFKVSMDIAKETWVVGSADPFARSRSWKR</sequence>
<feature type="compositionally biased region" description="Polar residues" evidence="1">
    <location>
        <begin position="54"/>
        <end position="63"/>
    </location>
</feature>
<dbReference type="AlphaFoldDB" id="A0A6P5F2L6"/>
<evidence type="ECO:0000313" key="2">
    <source>
        <dbReference type="Proteomes" id="UP000515123"/>
    </source>
</evidence>
<gene>
    <name evidence="3" type="primary">LOC109711309</name>
</gene>
<feature type="compositionally biased region" description="Acidic residues" evidence="1">
    <location>
        <begin position="306"/>
        <end position="325"/>
    </location>
</feature>
<feature type="compositionally biased region" description="Acidic residues" evidence="1">
    <location>
        <begin position="180"/>
        <end position="209"/>
    </location>
</feature>
<feature type="region of interest" description="Disordered" evidence="1">
    <location>
        <begin position="27"/>
        <end position="118"/>
    </location>
</feature>
<dbReference type="Proteomes" id="UP000515123">
    <property type="component" value="Linkage group 6"/>
</dbReference>
<feature type="region of interest" description="Disordered" evidence="1">
    <location>
        <begin position="296"/>
        <end position="329"/>
    </location>
</feature>
<organism evidence="2 3">
    <name type="scientific">Ananas comosus</name>
    <name type="common">Pineapple</name>
    <name type="synonym">Ananas ananas</name>
    <dbReference type="NCBI Taxonomy" id="4615"/>
    <lineage>
        <taxon>Eukaryota</taxon>
        <taxon>Viridiplantae</taxon>
        <taxon>Streptophyta</taxon>
        <taxon>Embryophyta</taxon>
        <taxon>Tracheophyta</taxon>
        <taxon>Spermatophyta</taxon>
        <taxon>Magnoliopsida</taxon>
        <taxon>Liliopsida</taxon>
        <taxon>Poales</taxon>
        <taxon>Bromeliaceae</taxon>
        <taxon>Bromelioideae</taxon>
        <taxon>Ananas</taxon>
    </lineage>
</organism>
<evidence type="ECO:0000313" key="3">
    <source>
        <dbReference type="RefSeq" id="XP_020089872.1"/>
    </source>
</evidence>
<feature type="region of interest" description="Disordered" evidence="1">
    <location>
        <begin position="240"/>
        <end position="284"/>
    </location>
</feature>
<reference evidence="2" key="1">
    <citation type="journal article" date="2015" name="Nat. Genet.">
        <title>The pineapple genome and the evolution of CAM photosynthesis.</title>
        <authorList>
            <person name="Ming R."/>
            <person name="VanBuren R."/>
            <person name="Wai C.M."/>
            <person name="Tang H."/>
            <person name="Schatz M.C."/>
            <person name="Bowers J.E."/>
            <person name="Lyons E."/>
            <person name="Wang M.L."/>
            <person name="Chen J."/>
            <person name="Biggers E."/>
            <person name="Zhang J."/>
            <person name="Huang L."/>
            <person name="Zhang L."/>
            <person name="Miao W."/>
            <person name="Zhang J."/>
            <person name="Ye Z."/>
            <person name="Miao C."/>
            <person name="Lin Z."/>
            <person name="Wang H."/>
            <person name="Zhou H."/>
            <person name="Yim W.C."/>
            <person name="Priest H.D."/>
            <person name="Zheng C."/>
            <person name="Woodhouse M."/>
            <person name="Edger P.P."/>
            <person name="Guyot R."/>
            <person name="Guo H.B."/>
            <person name="Guo H."/>
            <person name="Zheng G."/>
            <person name="Singh R."/>
            <person name="Sharma A."/>
            <person name="Min X."/>
            <person name="Zheng Y."/>
            <person name="Lee H."/>
            <person name="Gurtowski J."/>
            <person name="Sedlazeck F.J."/>
            <person name="Harkess A."/>
            <person name="McKain M.R."/>
            <person name="Liao Z."/>
            <person name="Fang J."/>
            <person name="Liu J."/>
            <person name="Zhang X."/>
            <person name="Zhang Q."/>
            <person name="Hu W."/>
            <person name="Qin Y."/>
            <person name="Wang K."/>
            <person name="Chen L.Y."/>
            <person name="Shirley N."/>
            <person name="Lin Y.R."/>
            <person name="Liu L.Y."/>
            <person name="Hernandez A.G."/>
            <person name="Wright C.L."/>
            <person name="Bulone V."/>
            <person name="Tuskan G.A."/>
            <person name="Heath K."/>
            <person name="Zee F."/>
            <person name="Moore P.H."/>
            <person name="Sunkar R."/>
            <person name="Leebens-Mack J.H."/>
            <person name="Mockler T."/>
            <person name="Bennetzen J.L."/>
            <person name="Freeling M."/>
            <person name="Sankoff D."/>
            <person name="Paterson A.H."/>
            <person name="Zhu X."/>
            <person name="Yang X."/>
            <person name="Smith J.A."/>
            <person name="Cushman J.C."/>
            <person name="Paull R.E."/>
            <person name="Yu Q."/>
        </authorList>
    </citation>
    <scope>NUCLEOTIDE SEQUENCE [LARGE SCALE GENOMIC DNA]</scope>
    <source>
        <strain evidence="2">cv. F153</strain>
    </source>
</reference>
<keyword evidence="2" id="KW-1185">Reference proteome</keyword>
<feature type="compositionally biased region" description="Acidic residues" evidence="1">
    <location>
        <begin position="249"/>
        <end position="272"/>
    </location>
</feature>
<feature type="compositionally biased region" description="Basic and acidic residues" evidence="1">
    <location>
        <begin position="210"/>
        <end position="224"/>
    </location>
</feature>
<accession>A0A6P5F2L6</accession>
<reference evidence="3" key="2">
    <citation type="submission" date="2025-08" db="UniProtKB">
        <authorList>
            <consortium name="RefSeq"/>
        </authorList>
    </citation>
    <scope>IDENTIFICATION</scope>
    <source>
        <tissue evidence="3">Leaf</tissue>
    </source>
</reference>
<name>A0A6P5F2L6_ANACO</name>
<dbReference type="Gramene" id="Aco002815.1.mrna1">
    <property type="protein sequence ID" value="Aco002815.1.mrna1"/>
    <property type="gene ID" value="Aco002815.1.path1"/>
</dbReference>
<dbReference type="RefSeq" id="XP_020089872.1">
    <property type="nucleotide sequence ID" value="XM_020234283.1"/>
</dbReference>